<evidence type="ECO:0000256" key="3">
    <source>
        <dbReference type="ARBA" id="ARBA00023239"/>
    </source>
</evidence>
<gene>
    <name evidence="5" type="primary">DAL3</name>
    <name evidence="5" type="ORF">CcCBS67573_g08628</name>
</gene>
<dbReference type="STRING" id="246404.A0A507EJZ3"/>
<protein>
    <submittedName>
        <fullName evidence="5">Ureidoglycolate lyase</fullName>
    </submittedName>
</protein>
<evidence type="ECO:0000313" key="5">
    <source>
        <dbReference type="EMBL" id="TPX63636.1"/>
    </source>
</evidence>
<name>A0A507EJZ3_9FUNG</name>
<comment type="caution">
    <text evidence="5">The sequence shown here is derived from an EMBL/GenBank/DDBJ whole genome shotgun (WGS) entry which is preliminary data.</text>
</comment>
<comment type="subunit">
    <text evidence="1">Homodimer.</text>
</comment>
<dbReference type="InterPro" id="IPR007247">
    <property type="entry name" value="Ureidogly_lyase"/>
</dbReference>
<evidence type="ECO:0000256" key="2">
    <source>
        <dbReference type="ARBA" id="ARBA00022631"/>
    </source>
</evidence>
<keyword evidence="2" id="KW-0659">Purine metabolism</keyword>
<evidence type="ECO:0000256" key="1">
    <source>
        <dbReference type="ARBA" id="ARBA00011738"/>
    </source>
</evidence>
<comment type="catalytic activity">
    <reaction evidence="4">
        <text>(S)-ureidoglycolate = urea + glyoxylate</text>
        <dbReference type="Rhea" id="RHEA:11304"/>
        <dbReference type="ChEBI" id="CHEBI:16199"/>
        <dbReference type="ChEBI" id="CHEBI:36655"/>
        <dbReference type="ChEBI" id="CHEBI:57296"/>
        <dbReference type="EC" id="4.3.2.3"/>
    </reaction>
</comment>
<evidence type="ECO:0000256" key="4">
    <source>
        <dbReference type="ARBA" id="ARBA00047684"/>
    </source>
</evidence>
<dbReference type="SUPFAM" id="SSF51182">
    <property type="entry name" value="RmlC-like cupins"/>
    <property type="match status" value="1"/>
</dbReference>
<dbReference type="Proteomes" id="UP000320333">
    <property type="component" value="Unassembled WGS sequence"/>
</dbReference>
<dbReference type="AlphaFoldDB" id="A0A507EJZ3"/>
<dbReference type="PANTHER" id="PTHR21221">
    <property type="entry name" value="UREIDOGLYCOLATE HYDROLASE"/>
    <property type="match status" value="1"/>
</dbReference>
<dbReference type="InterPro" id="IPR047233">
    <property type="entry name" value="UAH_cupin"/>
</dbReference>
<dbReference type="InterPro" id="IPR024060">
    <property type="entry name" value="Ureidoglycolate_lyase_dom_sf"/>
</dbReference>
<dbReference type="PANTHER" id="PTHR21221:SF1">
    <property type="entry name" value="UREIDOGLYCOLATE LYASE"/>
    <property type="match status" value="1"/>
</dbReference>
<dbReference type="EMBL" id="QEAP01000595">
    <property type="protein sequence ID" value="TPX63636.1"/>
    <property type="molecule type" value="Genomic_DNA"/>
</dbReference>
<keyword evidence="3 5" id="KW-0456">Lyase</keyword>
<keyword evidence="6" id="KW-1185">Reference proteome</keyword>
<proteinExistence type="predicted"/>
<dbReference type="GO" id="GO:0050385">
    <property type="term" value="F:ureidoglycolate lyase activity"/>
    <property type="evidence" value="ECO:0007669"/>
    <property type="project" value="UniProtKB-EC"/>
</dbReference>
<dbReference type="InterPro" id="IPR011051">
    <property type="entry name" value="RmlC_Cupin_sf"/>
</dbReference>
<dbReference type="GO" id="GO:0004848">
    <property type="term" value="F:ureidoglycolate hydrolase activity"/>
    <property type="evidence" value="ECO:0007669"/>
    <property type="project" value="InterPro"/>
</dbReference>
<dbReference type="GO" id="GO:0000256">
    <property type="term" value="P:allantoin catabolic process"/>
    <property type="evidence" value="ECO:0007669"/>
    <property type="project" value="InterPro"/>
</dbReference>
<dbReference type="OrthoDB" id="10266039at2759"/>
<dbReference type="CDD" id="cd20298">
    <property type="entry name" value="cupin_UAH"/>
    <property type="match status" value="1"/>
</dbReference>
<dbReference type="GO" id="GO:0006144">
    <property type="term" value="P:purine nucleobase metabolic process"/>
    <property type="evidence" value="ECO:0007669"/>
    <property type="project" value="UniProtKB-KW"/>
</dbReference>
<evidence type="ECO:0000313" key="6">
    <source>
        <dbReference type="Proteomes" id="UP000320333"/>
    </source>
</evidence>
<reference evidence="5 6" key="1">
    <citation type="journal article" date="2019" name="Sci. Rep.">
        <title>Comparative genomics of chytrid fungi reveal insights into the obligate biotrophic and pathogenic lifestyle of Synchytrium endobioticum.</title>
        <authorList>
            <person name="van de Vossenberg B.T.L.H."/>
            <person name="Warris S."/>
            <person name="Nguyen H.D.T."/>
            <person name="van Gent-Pelzer M.P.E."/>
            <person name="Joly D.L."/>
            <person name="van de Geest H.C."/>
            <person name="Bonants P.J.M."/>
            <person name="Smith D.S."/>
            <person name="Levesque C.A."/>
            <person name="van der Lee T.A.J."/>
        </authorList>
    </citation>
    <scope>NUCLEOTIDE SEQUENCE [LARGE SCALE GENOMIC DNA]</scope>
    <source>
        <strain evidence="5 6">CBS 675.73</strain>
    </source>
</reference>
<sequence length="126" mass="14184">MSDSVQPVTSLFHCNPRELSTANEQSIYTLSLLERHPHTIQTFIPMGLSPLDTQTRFLVMVAPYQFNEDRPYWIKVRAFVATGNQGVTYGVGVWHAPMDECTECEVRDGVDKDVQVFVPPSVVGKL</sequence>
<accession>A0A507EJZ3</accession>
<dbReference type="Gene3D" id="2.60.120.480">
    <property type="entry name" value="Ureidoglycolate hydrolase"/>
    <property type="match status" value="1"/>
</dbReference>
<organism evidence="5 6">
    <name type="scientific">Chytriomyces confervae</name>
    <dbReference type="NCBI Taxonomy" id="246404"/>
    <lineage>
        <taxon>Eukaryota</taxon>
        <taxon>Fungi</taxon>
        <taxon>Fungi incertae sedis</taxon>
        <taxon>Chytridiomycota</taxon>
        <taxon>Chytridiomycota incertae sedis</taxon>
        <taxon>Chytridiomycetes</taxon>
        <taxon>Chytridiales</taxon>
        <taxon>Chytriomycetaceae</taxon>
        <taxon>Chytriomyces</taxon>
    </lineage>
</organism>
<dbReference type="Pfam" id="PF04115">
    <property type="entry name" value="Ureidogly_lyase"/>
    <property type="match status" value="1"/>
</dbReference>